<comment type="caution">
    <text evidence="2">The sequence shown here is derived from an EMBL/GenBank/DDBJ whole genome shotgun (WGS) entry which is preliminary data.</text>
</comment>
<dbReference type="EMBL" id="SJSK01000004">
    <property type="protein sequence ID" value="TCC89052.1"/>
    <property type="molecule type" value="Genomic_DNA"/>
</dbReference>
<accession>A0A4R0MS70</accession>
<dbReference type="InterPro" id="IPR043766">
    <property type="entry name" value="BfmA-like"/>
</dbReference>
<dbReference type="OrthoDB" id="1404627at2"/>
<sequence length="311" mass="35995">MYINITDSEKGNNKASSGTLVHYLDKENRLYKPEEPMLWFNGNSNAVQSYEVKNKLDNNIAKLGREDAKFFLINISPSQKEISHLKELYGEDGAREKLKTYAAKAMDEYAKNFKRADINSGNDLLWFGKLENHRYYSHKDKEVKSGQVKRGTAKPGEQMHVQVIVSRKDITNKIKLSPMNKSRGRNTEHSKKLGQFDRVAFKNSGEKLFDKQFGFDRPISETFKYANTNAKGNLQEKLDMRVGNNQTRSLEPEKSIEPYTELTTYLKLPEPTNYLGLLLEKEHNEPLGTGLRKKRKRRKHKSQDNEQRLSM</sequence>
<reference evidence="2 3" key="1">
    <citation type="submission" date="2019-02" db="EMBL/GenBank/DDBJ databases">
        <title>Pedobacter sp. RP-1-13 sp. nov., isolated from Arctic soil.</title>
        <authorList>
            <person name="Dahal R.H."/>
        </authorList>
    </citation>
    <scope>NUCLEOTIDE SEQUENCE [LARGE SCALE GENOMIC DNA]</scope>
    <source>
        <strain evidence="2 3">RP-1-13</strain>
    </source>
</reference>
<feature type="region of interest" description="Disordered" evidence="1">
    <location>
        <begin position="285"/>
        <end position="311"/>
    </location>
</feature>
<feature type="compositionally biased region" description="Basic residues" evidence="1">
    <location>
        <begin position="291"/>
        <end position="301"/>
    </location>
</feature>
<feature type="compositionally biased region" description="Basic and acidic residues" evidence="1">
    <location>
        <begin position="302"/>
        <end position="311"/>
    </location>
</feature>
<dbReference type="Pfam" id="PF18976">
    <property type="entry name" value="DUF5712"/>
    <property type="match status" value="1"/>
</dbReference>
<dbReference type="AlphaFoldDB" id="A0A4R0MS70"/>
<proteinExistence type="predicted"/>
<organism evidence="2 3">
    <name type="scientific">Pedobacter frigiditerrae</name>
    <dbReference type="NCBI Taxonomy" id="2530452"/>
    <lineage>
        <taxon>Bacteria</taxon>
        <taxon>Pseudomonadati</taxon>
        <taxon>Bacteroidota</taxon>
        <taxon>Sphingobacteriia</taxon>
        <taxon>Sphingobacteriales</taxon>
        <taxon>Sphingobacteriaceae</taxon>
        <taxon>Pedobacter</taxon>
    </lineage>
</organism>
<protein>
    <submittedName>
        <fullName evidence="2">Molybdopterin-guanine dinucleotide biosynthesis protein MobB</fullName>
    </submittedName>
</protein>
<evidence type="ECO:0000256" key="1">
    <source>
        <dbReference type="SAM" id="MobiDB-lite"/>
    </source>
</evidence>
<gene>
    <name evidence="2" type="ORF">EZ428_15200</name>
</gene>
<evidence type="ECO:0000313" key="2">
    <source>
        <dbReference type="EMBL" id="TCC89052.1"/>
    </source>
</evidence>
<keyword evidence="3" id="KW-1185">Reference proteome</keyword>
<dbReference type="Proteomes" id="UP000292884">
    <property type="component" value="Unassembled WGS sequence"/>
</dbReference>
<dbReference type="RefSeq" id="WP_131554042.1">
    <property type="nucleotide sequence ID" value="NZ_SJSK01000004.1"/>
</dbReference>
<evidence type="ECO:0000313" key="3">
    <source>
        <dbReference type="Proteomes" id="UP000292884"/>
    </source>
</evidence>
<name>A0A4R0MS70_9SPHI</name>